<keyword evidence="2" id="KW-1185">Reference proteome</keyword>
<dbReference type="Proteomes" id="UP001162131">
    <property type="component" value="Unassembled WGS sequence"/>
</dbReference>
<evidence type="ECO:0000313" key="1">
    <source>
        <dbReference type="EMBL" id="CAG9312553.1"/>
    </source>
</evidence>
<accession>A0AAU9IK45</accession>
<organism evidence="1 2">
    <name type="scientific">Blepharisma stoltei</name>
    <dbReference type="NCBI Taxonomy" id="1481888"/>
    <lineage>
        <taxon>Eukaryota</taxon>
        <taxon>Sar</taxon>
        <taxon>Alveolata</taxon>
        <taxon>Ciliophora</taxon>
        <taxon>Postciliodesmatophora</taxon>
        <taxon>Heterotrichea</taxon>
        <taxon>Heterotrichida</taxon>
        <taxon>Blepharismidae</taxon>
        <taxon>Blepharisma</taxon>
    </lineage>
</organism>
<dbReference type="EMBL" id="CAJZBQ010000007">
    <property type="protein sequence ID" value="CAG9312553.1"/>
    <property type="molecule type" value="Genomic_DNA"/>
</dbReference>
<sequence length="97" mass="11801">MNLQNIQVRNKIRYQIYLNYCKVIQESAAGLLFWVANIESLVQIALKYCQAFIIYFYCLQQKTERTRIHSGSVSYKSWRHHQHWQSYQSRAKVRCYF</sequence>
<reference evidence="1" key="1">
    <citation type="submission" date="2021-09" db="EMBL/GenBank/DDBJ databases">
        <authorList>
            <consortium name="AG Swart"/>
            <person name="Singh M."/>
            <person name="Singh A."/>
            <person name="Seah K."/>
            <person name="Emmerich C."/>
        </authorList>
    </citation>
    <scope>NUCLEOTIDE SEQUENCE</scope>
    <source>
        <strain evidence="1">ATCC30299</strain>
    </source>
</reference>
<gene>
    <name evidence="1" type="ORF">BSTOLATCC_MIC6947</name>
</gene>
<proteinExistence type="predicted"/>
<dbReference type="AlphaFoldDB" id="A0AAU9IK45"/>
<evidence type="ECO:0000313" key="2">
    <source>
        <dbReference type="Proteomes" id="UP001162131"/>
    </source>
</evidence>
<name>A0AAU9IK45_9CILI</name>
<comment type="caution">
    <text evidence="1">The sequence shown here is derived from an EMBL/GenBank/DDBJ whole genome shotgun (WGS) entry which is preliminary data.</text>
</comment>
<protein>
    <submittedName>
        <fullName evidence="1">Uncharacterized protein</fullName>
    </submittedName>
</protein>